<protein>
    <recommendedName>
        <fullName evidence="3">beta-lactamase</fullName>
        <ecNumber evidence="3">3.5.2.6</ecNumber>
    </recommendedName>
</protein>
<evidence type="ECO:0000313" key="7">
    <source>
        <dbReference type="Proteomes" id="UP000642809"/>
    </source>
</evidence>
<comment type="caution">
    <text evidence="6">The sequence shown here is derived from an EMBL/GenBank/DDBJ whole genome shotgun (WGS) entry which is preliminary data.</text>
</comment>
<evidence type="ECO:0000259" key="5">
    <source>
        <dbReference type="Pfam" id="PF13354"/>
    </source>
</evidence>
<proteinExistence type="inferred from homology"/>
<dbReference type="Gene3D" id="3.40.710.10">
    <property type="entry name" value="DD-peptidase/beta-lactamase superfamily"/>
    <property type="match status" value="1"/>
</dbReference>
<feature type="chain" id="PRO_5035159250" description="beta-lactamase" evidence="4">
    <location>
        <begin position="24"/>
        <end position="280"/>
    </location>
</feature>
<dbReference type="PANTHER" id="PTHR35333:SF3">
    <property type="entry name" value="BETA-LACTAMASE-TYPE TRANSPEPTIDASE FOLD CONTAINING PROTEIN"/>
    <property type="match status" value="1"/>
</dbReference>
<dbReference type="PANTHER" id="PTHR35333">
    <property type="entry name" value="BETA-LACTAMASE"/>
    <property type="match status" value="1"/>
</dbReference>
<reference evidence="6" key="2">
    <citation type="submission" date="2020-09" db="EMBL/GenBank/DDBJ databases">
        <authorList>
            <person name="Sun Q."/>
            <person name="Kim S."/>
        </authorList>
    </citation>
    <scope>NUCLEOTIDE SEQUENCE</scope>
    <source>
        <strain evidence="6">KCTC 23224</strain>
    </source>
</reference>
<dbReference type="Pfam" id="PF13354">
    <property type="entry name" value="Beta-lactamase2"/>
    <property type="match status" value="1"/>
</dbReference>
<evidence type="ECO:0000313" key="6">
    <source>
        <dbReference type="EMBL" id="GHB33595.1"/>
    </source>
</evidence>
<evidence type="ECO:0000256" key="4">
    <source>
        <dbReference type="SAM" id="SignalP"/>
    </source>
</evidence>
<sequence length="280" mass="31169">MLMKKIGFLLATILFSTITSSFSQTSTHQYINSLNPKINVSFVVHKLESPTSGIARLSTKITPSASLIKIPILTAFLEKVEQGTLSMDDIHIIQEDEIVGGAGELQHHGSNQSVTLGFLAAEMIRTSDNTATNILINYLGMPWINQRIQDYGLQQTSLNRLMMDFQAIEEGKQNYTSAMDLVLLLEAVWNGEILNDESKVIFLNLLQNCEDKSLIAEAVPTYTSYNKTGTLDYVRGDAAILQSGNQTLIMSIIVEGFDELEHAEEIIRNIATQLEKEIRQ</sequence>
<evidence type="ECO:0000256" key="3">
    <source>
        <dbReference type="ARBA" id="ARBA00012865"/>
    </source>
</evidence>
<dbReference type="GO" id="GO:0046677">
    <property type="term" value="P:response to antibiotic"/>
    <property type="evidence" value="ECO:0007669"/>
    <property type="project" value="InterPro"/>
</dbReference>
<dbReference type="AlphaFoldDB" id="A0A8J3CWZ3"/>
<reference evidence="6" key="1">
    <citation type="journal article" date="2014" name="Int. J. Syst. Evol. Microbiol.">
        <title>Complete genome sequence of Corynebacterium casei LMG S-19264T (=DSM 44701T), isolated from a smear-ripened cheese.</title>
        <authorList>
            <consortium name="US DOE Joint Genome Institute (JGI-PGF)"/>
            <person name="Walter F."/>
            <person name="Albersmeier A."/>
            <person name="Kalinowski J."/>
            <person name="Ruckert C."/>
        </authorList>
    </citation>
    <scope>NUCLEOTIDE SEQUENCE</scope>
    <source>
        <strain evidence="6">KCTC 23224</strain>
    </source>
</reference>
<dbReference type="GO" id="GO:0008800">
    <property type="term" value="F:beta-lactamase activity"/>
    <property type="evidence" value="ECO:0007669"/>
    <property type="project" value="UniProtKB-EC"/>
</dbReference>
<comment type="catalytic activity">
    <reaction evidence="1">
        <text>a beta-lactam + H2O = a substituted beta-amino acid</text>
        <dbReference type="Rhea" id="RHEA:20401"/>
        <dbReference type="ChEBI" id="CHEBI:15377"/>
        <dbReference type="ChEBI" id="CHEBI:35627"/>
        <dbReference type="ChEBI" id="CHEBI:140347"/>
        <dbReference type="EC" id="3.5.2.6"/>
    </reaction>
</comment>
<evidence type="ECO:0000256" key="1">
    <source>
        <dbReference type="ARBA" id="ARBA00001526"/>
    </source>
</evidence>
<keyword evidence="4" id="KW-0732">Signal</keyword>
<feature type="signal peptide" evidence="4">
    <location>
        <begin position="1"/>
        <end position="23"/>
    </location>
</feature>
<dbReference type="EC" id="3.5.2.6" evidence="3"/>
<dbReference type="SUPFAM" id="SSF56601">
    <property type="entry name" value="beta-lactamase/transpeptidase-like"/>
    <property type="match status" value="1"/>
</dbReference>
<gene>
    <name evidence="6" type="ORF">GCM10008106_13460</name>
</gene>
<accession>A0A8J3CWZ3</accession>
<dbReference type="InterPro" id="IPR000871">
    <property type="entry name" value="Beta-lactam_class-A"/>
</dbReference>
<dbReference type="GO" id="GO:0030655">
    <property type="term" value="P:beta-lactam antibiotic catabolic process"/>
    <property type="evidence" value="ECO:0007669"/>
    <property type="project" value="InterPro"/>
</dbReference>
<feature type="domain" description="Beta-lactamase class A catalytic" evidence="5">
    <location>
        <begin position="44"/>
        <end position="253"/>
    </location>
</feature>
<name>A0A8J3CWZ3_9BACT</name>
<keyword evidence="7" id="KW-1185">Reference proteome</keyword>
<dbReference type="EMBL" id="BMYF01000006">
    <property type="protein sequence ID" value="GHB33595.1"/>
    <property type="molecule type" value="Genomic_DNA"/>
</dbReference>
<dbReference type="Proteomes" id="UP000642809">
    <property type="component" value="Unassembled WGS sequence"/>
</dbReference>
<dbReference type="InterPro" id="IPR045155">
    <property type="entry name" value="Beta-lactam_cat"/>
</dbReference>
<evidence type="ECO:0000256" key="2">
    <source>
        <dbReference type="ARBA" id="ARBA00009009"/>
    </source>
</evidence>
<comment type="similarity">
    <text evidence="2">Belongs to the class-A beta-lactamase family.</text>
</comment>
<dbReference type="InterPro" id="IPR012338">
    <property type="entry name" value="Beta-lactam/transpept-like"/>
</dbReference>
<organism evidence="6 7">
    <name type="scientific">Mongoliitalea lutea</name>
    <dbReference type="NCBI Taxonomy" id="849756"/>
    <lineage>
        <taxon>Bacteria</taxon>
        <taxon>Pseudomonadati</taxon>
        <taxon>Bacteroidota</taxon>
        <taxon>Cytophagia</taxon>
        <taxon>Cytophagales</taxon>
        <taxon>Cyclobacteriaceae</taxon>
        <taxon>Mongoliitalea</taxon>
    </lineage>
</organism>